<reference evidence="4" key="1">
    <citation type="submission" date="2016-10" db="EMBL/GenBank/DDBJ databases">
        <title>Draft Genome Sequence of Nocardioides luteus Strain BAFB, an Alkane-Degrading Bacterium Isolated from JP-7 Polluted Soil.</title>
        <authorList>
            <person name="Brown L."/>
            <person name="Ruiz O.N."/>
            <person name="Gunasekera T."/>
        </authorList>
    </citation>
    <scope>NUCLEOTIDE SEQUENCE [LARGE SCALE GENOMIC DNA]</scope>
    <source>
        <strain evidence="4">BAFB</strain>
    </source>
</reference>
<dbReference type="Pfam" id="PF02470">
    <property type="entry name" value="MlaD"/>
    <property type="match status" value="1"/>
</dbReference>
<proteinExistence type="predicted"/>
<evidence type="ECO:0000259" key="3">
    <source>
        <dbReference type="Pfam" id="PF11887"/>
    </source>
</evidence>
<dbReference type="InterPro" id="IPR052336">
    <property type="entry name" value="MlaD_Phospholipid_Transporter"/>
</dbReference>
<accession>A0A1J4NBM1</accession>
<dbReference type="RefSeq" id="WP_045549418.1">
    <property type="nucleotide sequence ID" value="NZ_JZDQ02000001.1"/>
</dbReference>
<keyword evidence="1" id="KW-0812">Transmembrane</keyword>
<comment type="caution">
    <text evidence="4">The sequence shown here is derived from an EMBL/GenBank/DDBJ whole genome shotgun (WGS) entry which is preliminary data.</text>
</comment>
<evidence type="ECO:0000313" key="5">
    <source>
        <dbReference type="Proteomes" id="UP000033772"/>
    </source>
</evidence>
<feature type="transmembrane region" description="Helical" evidence="1">
    <location>
        <begin position="12"/>
        <end position="33"/>
    </location>
</feature>
<dbReference type="PANTHER" id="PTHR33371:SF19">
    <property type="entry name" value="MCE-FAMILY PROTEIN MCE4A"/>
    <property type="match status" value="1"/>
</dbReference>
<name>A0A1J4NBM1_9ACTN</name>
<dbReference type="STRING" id="1844.UG56_001180"/>
<dbReference type="GO" id="GO:0051701">
    <property type="term" value="P:biological process involved in interaction with host"/>
    <property type="evidence" value="ECO:0007669"/>
    <property type="project" value="TreeGrafter"/>
</dbReference>
<evidence type="ECO:0000259" key="2">
    <source>
        <dbReference type="Pfam" id="PF02470"/>
    </source>
</evidence>
<dbReference type="Proteomes" id="UP000033772">
    <property type="component" value="Unassembled WGS sequence"/>
</dbReference>
<dbReference type="InterPro" id="IPR003399">
    <property type="entry name" value="Mce/MlaD"/>
</dbReference>
<evidence type="ECO:0000313" key="4">
    <source>
        <dbReference type="EMBL" id="OIJ28869.1"/>
    </source>
</evidence>
<protein>
    <recommendedName>
        <fullName evidence="6">Mce/MlaD domain-containing protein</fullName>
    </recommendedName>
</protein>
<dbReference type="InterPro" id="IPR024516">
    <property type="entry name" value="Mce_C"/>
</dbReference>
<dbReference type="OrthoDB" id="3460188at2"/>
<evidence type="ECO:0000256" key="1">
    <source>
        <dbReference type="SAM" id="Phobius"/>
    </source>
</evidence>
<evidence type="ECO:0008006" key="6">
    <source>
        <dbReference type="Google" id="ProtNLM"/>
    </source>
</evidence>
<feature type="domain" description="Mammalian cell entry C-terminal" evidence="3">
    <location>
        <begin position="128"/>
        <end position="296"/>
    </location>
</feature>
<sequence>MSRGTRPQTLAVRGAAGVIACGLLAAGMVGLAGRPFSDDVATRAAMVDVGASLRTGSDVKMGGVIIGTVTGISQASDSSKASVAIRLDREAADRLPADVAARALPATVFGTAYVDLVSTGSRPGRWTGGTIPQDLRQGTVELQQALDSIDELVEAVGPADLNAALSAVAGGLDGRGDDIHRTLELAAKVLERAEADLPTIRTTAALLAVNLETLEASAGDLFAALESGTATAETIAAKREQLAALLSGGLTLTADAQRFLDEHGAELVEAMDQAAVVADAVADNREDAVVESFRANREIGQEVPTVIDDGRAVLDLILHRVAPPYYTRERDCPTYGSTRGEC</sequence>
<dbReference type="EMBL" id="JZDQ02000001">
    <property type="protein sequence ID" value="OIJ28869.1"/>
    <property type="molecule type" value="Genomic_DNA"/>
</dbReference>
<keyword evidence="1" id="KW-1133">Transmembrane helix</keyword>
<dbReference type="GO" id="GO:0005576">
    <property type="term" value="C:extracellular region"/>
    <property type="evidence" value="ECO:0007669"/>
    <property type="project" value="TreeGrafter"/>
</dbReference>
<dbReference type="Pfam" id="PF11887">
    <property type="entry name" value="Mce4_CUP1"/>
    <property type="match status" value="1"/>
</dbReference>
<feature type="domain" description="Mce/MlaD" evidence="2">
    <location>
        <begin position="46"/>
        <end position="117"/>
    </location>
</feature>
<keyword evidence="1" id="KW-0472">Membrane</keyword>
<dbReference type="AlphaFoldDB" id="A0A1J4NBM1"/>
<keyword evidence="5" id="KW-1185">Reference proteome</keyword>
<gene>
    <name evidence="4" type="ORF">UG56_001180</name>
</gene>
<organism evidence="4 5">
    <name type="scientific">Nocardioides luteus</name>
    <dbReference type="NCBI Taxonomy" id="1844"/>
    <lineage>
        <taxon>Bacteria</taxon>
        <taxon>Bacillati</taxon>
        <taxon>Actinomycetota</taxon>
        <taxon>Actinomycetes</taxon>
        <taxon>Propionibacteriales</taxon>
        <taxon>Nocardioidaceae</taxon>
        <taxon>Nocardioides</taxon>
    </lineage>
</organism>
<dbReference type="PANTHER" id="PTHR33371">
    <property type="entry name" value="INTERMEMBRANE PHOSPHOLIPID TRANSPORT SYSTEM BINDING PROTEIN MLAD-RELATED"/>
    <property type="match status" value="1"/>
</dbReference>